<dbReference type="KEGG" id="paln:B0W48_17855"/>
<keyword evidence="1" id="KW-0732">Signal</keyword>
<dbReference type="RefSeq" id="WP_077538110.1">
    <property type="nucleotide sequence ID" value="NZ_CP019628.1"/>
</dbReference>
<evidence type="ECO:0000313" key="2">
    <source>
        <dbReference type="EMBL" id="AQQ01473.1"/>
    </source>
</evidence>
<dbReference type="EMBL" id="CP019628">
    <property type="protein sequence ID" value="AQQ01473.1"/>
    <property type="molecule type" value="Genomic_DNA"/>
</dbReference>
<sequence>MRVLLSLCFIASASVSNFAQATTAKQTSHAEMDKKKAVILAKQTIDGKTLKITEKTDFYTVRILKSDGHVVDLHINKKTGEVKKD</sequence>
<feature type="chain" id="PRO_5012998559" description="PepSY domain-containing protein" evidence="1">
    <location>
        <begin position="22"/>
        <end position="85"/>
    </location>
</feature>
<dbReference type="AlphaFoldDB" id="A0A1Q2H296"/>
<feature type="signal peptide" evidence="1">
    <location>
        <begin position="1"/>
        <end position="21"/>
    </location>
</feature>
<accession>A0A1Q2H296</accession>
<evidence type="ECO:0008006" key="4">
    <source>
        <dbReference type="Google" id="ProtNLM"/>
    </source>
</evidence>
<evidence type="ECO:0000256" key="1">
    <source>
        <dbReference type="SAM" id="SignalP"/>
    </source>
</evidence>
<organism evidence="2 3">
    <name type="scientific">Pseudoalteromonas aliena</name>
    <dbReference type="NCBI Taxonomy" id="247523"/>
    <lineage>
        <taxon>Bacteria</taxon>
        <taxon>Pseudomonadati</taxon>
        <taxon>Pseudomonadota</taxon>
        <taxon>Gammaproteobacteria</taxon>
        <taxon>Alteromonadales</taxon>
        <taxon>Pseudoalteromonadaceae</taxon>
        <taxon>Pseudoalteromonas</taxon>
    </lineage>
</organism>
<protein>
    <recommendedName>
        <fullName evidence="4">PepSY domain-containing protein</fullName>
    </recommendedName>
</protein>
<dbReference type="STRING" id="247523.B0W48_17855"/>
<proteinExistence type="predicted"/>
<reference evidence="2 3" key="1">
    <citation type="submission" date="2017-02" db="EMBL/GenBank/DDBJ databases">
        <title>Complete genome sequence of the cold-active Pseudoalteromonas aliena strain EH1 isolated from Arctic seawater.</title>
        <authorList>
            <person name="Kim E."/>
            <person name="Heo E."/>
            <person name="Kim H."/>
            <person name="Kim D."/>
        </authorList>
    </citation>
    <scope>NUCLEOTIDE SEQUENCE [LARGE SCALE GENOMIC DNA]</scope>
    <source>
        <strain evidence="2 3">EH1</strain>
    </source>
</reference>
<dbReference type="Proteomes" id="UP000188243">
    <property type="component" value="Chromosome"/>
</dbReference>
<evidence type="ECO:0000313" key="3">
    <source>
        <dbReference type="Proteomes" id="UP000188243"/>
    </source>
</evidence>
<name>A0A1Q2H296_9GAMM</name>
<gene>
    <name evidence="2" type="ORF">B0W48_17855</name>
</gene>